<evidence type="ECO:0000256" key="1">
    <source>
        <dbReference type="SAM" id="MobiDB-lite"/>
    </source>
</evidence>
<keyword evidence="2" id="KW-0472">Membrane</keyword>
<sequence length="69" mass="7416">MDNMQKMNESKSRPDSPAELDSPSSQSPGGLTDVTECRQQLHRRFGLLHVCGLALASGSTWVPFGGSLV</sequence>
<dbReference type="AlphaFoldDB" id="A0A2J5HUZ9"/>
<keyword evidence="4" id="KW-1185">Reference proteome</keyword>
<keyword evidence="2" id="KW-1133">Transmembrane helix</keyword>
<protein>
    <submittedName>
        <fullName evidence="3">Uncharacterized protein</fullName>
    </submittedName>
</protein>
<keyword evidence="2" id="KW-0812">Transmembrane</keyword>
<evidence type="ECO:0000313" key="4">
    <source>
        <dbReference type="Proteomes" id="UP000235023"/>
    </source>
</evidence>
<reference evidence="4" key="1">
    <citation type="submission" date="2017-12" db="EMBL/GenBank/DDBJ databases">
        <authorList>
            <consortium name="DOE Joint Genome Institute"/>
            <person name="Mondo S.J."/>
            <person name="Kjaerbolling I."/>
            <person name="Vesth T.C."/>
            <person name="Frisvad J.C."/>
            <person name="Nybo J.L."/>
            <person name="Theobald S."/>
            <person name="Kuo A."/>
            <person name="Bowyer P."/>
            <person name="Matsuda Y."/>
            <person name="Lyhne E.K."/>
            <person name="Kogle M.E."/>
            <person name="Clum A."/>
            <person name="Lipzen A."/>
            <person name="Salamov A."/>
            <person name="Ngan C.Y."/>
            <person name="Daum C."/>
            <person name="Chiniquy J."/>
            <person name="Barry K."/>
            <person name="LaButti K."/>
            <person name="Haridas S."/>
            <person name="Simmons B.A."/>
            <person name="Magnuson J.K."/>
            <person name="Mortensen U.H."/>
            <person name="Larsen T.O."/>
            <person name="Grigoriev I.V."/>
            <person name="Baker S.E."/>
            <person name="Andersen M.R."/>
            <person name="Nordberg H.P."/>
            <person name="Cantor M.N."/>
            <person name="Hua S.X."/>
        </authorList>
    </citation>
    <scope>NUCLEOTIDE SEQUENCE [LARGE SCALE GENOMIC DNA]</scope>
    <source>
        <strain evidence="4">IBT 19404</strain>
    </source>
</reference>
<name>A0A2J5HUZ9_9EURO</name>
<feature type="transmembrane region" description="Helical" evidence="2">
    <location>
        <begin position="45"/>
        <end position="64"/>
    </location>
</feature>
<gene>
    <name evidence="3" type="ORF">BDW42DRAFT_169671</name>
</gene>
<dbReference type="EMBL" id="KZ559540">
    <property type="protein sequence ID" value="PLN81145.1"/>
    <property type="molecule type" value="Genomic_DNA"/>
</dbReference>
<dbReference type="Proteomes" id="UP000235023">
    <property type="component" value="Unassembled WGS sequence"/>
</dbReference>
<feature type="non-terminal residue" evidence="3">
    <location>
        <position position="69"/>
    </location>
</feature>
<proteinExistence type="predicted"/>
<accession>A0A2J5HUZ9</accession>
<organism evidence="3 4">
    <name type="scientific">Aspergillus taichungensis</name>
    <dbReference type="NCBI Taxonomy" id="482145"/>
    <lineage>
        <taxon>Eukaryota</taxon>
        <taxon>Fungi</taxon>
        <taxon>Dikarya</taxon>
        <taxon>Ascomycota</taxon>
        <taxon>Pezizomycotina</taxon>
        <taxon>Eurotiomycetes</taxon>
        <taxon>Eurotiomycetidae</taxon>
        <taxon>Eurotiales</taxon>
        <taxon>Aspergillaceae</taxon>
        <taxon>Aspergillus</taxon>
        <taxon>Aspergillus subgen. Circumdati</taxon>
    </lineage>
</organism>
<feature type="region of interest" description="Disordered" evidence="1">
    <location>
        <begin position="1"/>
        <end position="35"/>
    </location>
</feature>
<evidence type="ECO:0000256" key="2">
    <source>
        <dbReference type="SAM" id="Phobius"/>
    </source>
</evidence>
<evidence type="ECO:0000313" key="3">
    <source>
        <dbReference type="EMBL" id="PLN81145.1"/>
    </source>
</evidence>